<dbReference type="Pfam" id="PF00106">
    <property type="entry name" value="adh_short"/>
    <property type="match status" value="1"/>
</dbReference>
<evidence type="ECO:0000256" key="2">
    <source>
        <dbReference type="ARBA" id="ARBA00022857"/>
    </source>
</evidence>
<dbReference type="PRINTS" id="PR00081">
    <property type="entry name" value="GDHRDH"/>
</dbReference>
<evidence type="ECO:0000313" key="6">
    <source>
        <dbReference type="Proteomes" id="UP001500466"/>
    </source>
</evidence>
<evidence type="ECO:0000256" key="3">
    <source>
        <dbReference type="ARBA" id="ARBA00023002"/>
    </source>
</evidence>
<dbReference type="PANTHER" id="PTHR43391">
    <property type="entry name" value="RETINOL DEHYDROGENASE-RELATED"/>
    <property type="match status" value="1"/>
</dbReference>
<dbReference type="PROSITE" id="PS00061">
    <property type="entry name" value="ADH_SHORT"/>
    <property type="match status" value="1"/>
</dbReference>
<dbReference type="RefSeq" id="WP_345679442.1">
    <property type="nucleotide sequence ID" value="NZ_BAABHS010000031.1"/>
</dbReference>
<accession>A0ABP9I3W3</accession>
<dbReference type="SMART" id="SM00822">
    <property type="entry name" value="PKS_KR"/>
    <property type="match status" value="1"/>
</dbReference>
<dbReference type="PANTHER" id="PTHR43391:SF14">
    <property type="entry name" value="DEHYDROGENASE_REDUCTASE SDR FAMILY PROTEIN 7-LIKE"/>
    <property type="match status" value="1"/>
</dbReference>
<comment type="caution">
    <text evidence="5">The sequence shown here is derived from an EMBL/GenBank/DDBJ whole genome shotgun (WGS) entry which is preliminary data.</text>
</comment>
<proteinExistence type="inferred from homology"/>
<gene>
    <name evidence="5" type="ORF">GCM10023205_65960</name>
</gene>
<evidence type="ECO:0000259" key="4">
    <source>
        <dbReference type="SMART" id="SM00822"/>
    </source>
</evidence>
<evidence type="ECO:0000256" key="1">
    <source>
        <dbReference type="ARBA" id="ARBA00006484"/>
    </source>
</evidence>
<dbReference type="SUPFAM" id="SSF51735">
    <property type="entry name" value="NAD(P)-binding Rossmann-fold domains"/>
    <property type="match status" value="1"/>
</dbReference>
<keyword evidence="2" id="KW-0521">NADP</keyword>
<sequence length="265" mass="26301">MGRDGKGTGALDGSRILIIGASSGIGRALGAQAAEAGAAVAFAARRADRVEAAAAEAGGGAVALRCDVRDEDSCAAVVADAAAALGGLDAVVYAAAVDVLCRVADADMDTWADTFATNVFGAARVTAAALPHLRASGGRAVLVSASSVDRPLPGMGVYAASKAALEAMARAWQAEHPDVCVANVRIGSALGSDIMASWDRDLLLELSPQWQALGYVHDNGPGGPMTLDQAAAAILGVLTSPVWLRDVTAVSAPAAANGAAGRAAS</sequence>
<dbReference type="InterPro" id="IPR020904">
    <property type="entry name" value="Sc_DH/Rdtase_CS"/>
</dbReference>
<keyword evidence="3" id="KW-0560">Oxidoreductase</keyword>
<organism evidence="5 6">
    <name type="scientific">Yinghuangia aomiensis</name>
    <dbReference type="NCBI Taxonomy" id="676205"/>
    <lineage>
        <taxon>Bacteria</taxon>
        <taxon>Bacillati</taxon>
        <taxon>Actinomycetota</taxon>
        <taxon>Actinomycetes</taxon>
        <taxon>Kitasatosporales</taxon>
        <taxon>Streptomycetaceae</taxon>
        <taxon>Yinghuangia</taxon>
    </lineage>
</organism>
<comment type="similarity">
    <text evidence="1">Belongs to the short-chain dehydrogenases/reductases (SDR) family.</text>
</comment>
<protein>
    <submittedName>
        <fullName evidence="5">SDR family oxidoreductase</fullName>
    </submittedName>
</protein>
<dbReference type="InterPro" id="IPR057326">
    <property type="entry name" value="KR_dom"/>
</dbReference>
<dbReference type="InterPro" id="IPR002347">
    <property type="entry name" value="SDR_fam"/>
</dbReference>
<dbReference type="Proteomes" id="UP001500466">
    <property type="component" value="Unassembled WGS sequence"/>
</dbReference>
<keyword evidence="6" id="KW-1185">Reference proteome</keyword>
<name>A0ABP9I3W3_9ACTN</name>
<dbReference type="Gene3D" id="3.40.50.720">
    <property type="entry name" value="NAD(P)-binding Rossmann-like Domain"/>
    <property type="match status" value="1"/>
</dbReference>
<dbReference type="EMBL" id="BAABHS010000031">
    <property type="protein sequence ID" value="GAA4986226.1"/>
    <property type="molecule type" value="Genomic_DNA"/>
</dbReference>
<evidence type="ECO:0000313" key="5">
    <source>
        <dbReference type="EMBL" id="GAA4986226.1"/>
    </source>
</evidence>
<dbReference type="InterPro" id="IPR036291">
    <property type="entry name" value="NAD(P)-bd_dom_sf"/>
</dbReference>
<reference evidence="6" key="1">
    <citation type="journal article" date="2019" name="Int. J. Syst. Evol. Microbiol.">
        <title>The Global Catalogue of Microorganisms (GCM) 10K type strain sequencing project: providing services to taxonomists for standard genome sequencing and annotation.</title>
        <authorList>
            <consortium name="The Broad Institute Genomics Platform"/>
            <consortium name="The Broad Institute Genome Sequencing Center for Infectious Disease"/>
            <person name="Wu L."/>
            <person name="Ma J."/>
        </authorList>
    </citation>
    <scope>NUCLEOTIDE SEQUENCE [LARGE SCALE GENOMIC DNA]</scope>
    <source>
        <strain evidence="6">JCM 17986</strain>
    </source>
</reference>
<feature type="domain" description="Ketoreductase" evidence="4">
    <location>
        <begin position="14"/>
        <end position="189"/>
    </location>
</feature>